<accession>A0A7Y4M055</accession>
<dbReference type="Pfam" id="PF02624">
    <property type="entry name" value="YcaO"/>
    <property type="match status" value="1"/>
</dbReference>
<reference evidence="2 3" key="1">
    <citation type="submission" date="2020-03" db="EMBL/GenBank/DDBJ databases">
        <title>Bradyrhizobium diversity isolated from nodules of Indigofera sp.</title>
        <authorList>
            <person name="Klepa M."/>
            <person name="Helene L."/>
            <person name="Hungria M."/>
        </authorList>
    </citation>
    <scope>NUCLEOTIDE SEQUENCE [LARGE SCALE GENOMIC DNA]</scope>
    <source>
        <strain evidence="2 3">WSM 1791</strain>
    </source>
</reference>
<dbReference type="EMBL" id="JAAVLX010000017">
    <property type="protein sequence ID" value="NOJ44505.1"/>
    <property type="molecule type" value="Genomic_DNA"/>
</dbReference>
<dbReference type="InterPro" id="IPR003776">
    <property type="entry name" value="YcaO-like_dom"/>
</dbReference>
<name>A0A7Y4M055_9BRAD</name>
<dbReference type="Gene3D" id="3.30.1330.230">
    <property type="match status" value="2"/>
</dbReference>
<evidence type="ECO:0000259" key="1">
    <source>
        <dbReference type="PROSITE" id="PS51664"/>
    </source>
</evidence>
<gene>
    <name evidence="2" type="ORF">HCN58_34020</name>
</gene>
<dbReference type="PANTHER" id="PTHR37809:SF1">
    <property type="entry name" value="RIBOSOMAL PROTEIN S12 METHYLTHIOTRANSFERASE ACCESSORY FACTOR YCAO"/>
    <property type="match status" value="1"/>
</dbReference>
<dbReference type="Proteomes" id="UP000544122">
    <property type="component" value="Unassembled WGS sequence"/>
</dbReference>
<proteinExistence type="predicted"/>
<keyword evidence="3" id="KW-1185">Reference proteome</keyword>
<organism evidence="2 3">
    <name type="scientific">Bradyrhizobium australiense</name>
    <dbReference type="NCBI Taxonomy" id="2721161"/>
    <lineage>
        <taxon>Bacteria</taxon>
        <taxon>Pseudomonadati</taxon>
        <taxon>Pseudomonadota</taxon>
        <taxon>Alphaproteobacteria</taxon>
        <taxon>Hyphomicrobiales</taxon>
        <taxon>Nitrobacteraceae</taxon>
        <taxon>Bradyrhizobium</taxon>
    </lineage>
</organism>
<protein>
    <submittedName>
        <fullName evidence="2">YcaO-like family protein</fullName>
    </submittedName>
</protein>
<comment type="caution">
    <text evidence="2">The sequence shown here is derived from an EMBL/GenBank/DDBJ whole genome shotgun (WGS) entry which is preliminary data.</text>
</comment>
<evidence type="ECO:0000313" key="2">
    <source>
        <dbReference type="EMBL" id="NOJ44505.1"/>
    </source>
</evidence>
<dbReference type="PANTHER" id="PTHR37809">
    <property type="entry name" value="RIBOSOMAL PROTEIN S12 METHYLTHIOTRANSFERASE ACCESSORY FACTOR YCAO"/>
    <property type="match status" value="1"/>
</dbReference>
<dbReference type="AlphaFoldDB" id="A0A7Y4M055"/>
<evidence type="ECO:0000313" key="3">
    <source>
        <dbReference type="Proteomes" id="UP000544122"/>
    </source>
</evidence>
<feature type="domain" description="YcaO" evidence="1">
    <location>
        <begin position="6"/>
        <end position="353"/>
    </location>
</feature>
<dbReference type="PROSITE" id="PS51664">
    <property type="entry name" value="YCAO"/>
    <property type="match status" value="1"/>
</dbReference>
<sequence length="353" mass="37947">MVGVSGVGLTLREAFQGCIGEGIEYLSQLQTGTDLLLEPGVDDWAGKLGPKALELVAALSERRMQPERALSWCRVTKLTDGGEVWLPADICLRRPPAQREFAPPFPLSIGSAAGPSRDAAALHGLLELIERDAASLWWRGGQLPRSLPPQPEAGIVAANLLQKLRHGVSTPRRTWLLDITTDIGVPCIAAVSCRADGSGFAFGLAARPTLEAAVRSAIVEMCQLELADNVVATKRSERGDEALNRQDRIHLQRAAIDADQCRLLQPVEECAAHLPLHATDASAIFGLIVQRLEKLGYDTFCIDLTRQRFAVPVVRVIAPGLQLEPSEIVTGRLQDAIVRTGGGATYTGGIPLI</sequence>